<dbReference type="PANTHER" id="PTHR34835:SF82">
    <property type="entry name" value="OS01G0826651 PROTEIN"/>
    <property type="match status" value="1"/>
</dbReference>
<dbReference type="AlphaFoldDB" id="A0ABC8YB04"/>
<sequence>MEDTVAPSTTKPSYDNGDRPNDVKNLHELKKIFSTKLSLPKFMSVTKHLTPDQRMLVKSMGFHHLLDLSCESVPRGITSWLAKRFDVKSRALVLPDASTIPITPLSIHRVLGVPNGGKAIPKKCDESVKNWVCQQTRCKGSTPTINELKALLTPDLTGDKFKIITYFELLGIQVSRDTHESPCLKFWSTEMVKAFEALDAKDDDHCNFGRLLVISF</sequence>
<proteinExistence type="predicted"/>
<evidence type="ECO:0000256" key="1">
    <source>
        <dbReference type="SAM" id="MobiDB-lite"/>
    </source>
</evidence>
<protein>
    <recommendedName>
        <fullName evidence="4">DNA glycosylase</fullName>
    </recommendedName>
</protein>
<feature type="compositionally biased region" description="Polar residues" evidence="1">
    <location>
        <begin position="1"/>
        <end position="13"/>
    </location>
</feature>
<dbReference type="PANTHER" id="PTHR34835">
    <property type="entry name" value="OS07G0283600 PROTEIN-RELATED"/>
    <property type="match status" value="1"/>
</dbReference>
<reference evidence="3" key="1">
    <citation type="submission" date="2024-06" db="EMBL/GenBank/DDBJ databases">
        <authorList>
            <person name="Ryan C."/>
        </authorList>
    </citation>
    <scope>NUCLEOTIDE SEQUENCE [LARGE SCALE GENOMIC DNA]</scope>
</reference>
<organism evidence="2 3">
    <name type="scientific">Urochloa decumbens</name>
    <dbReference type="NCBI Taxonomy" id="240449"/>
    <lineage>
        <taxon>Eukaryota</taxon>
        <taxon>Viridiplantae</taxon>
        <taxon>Streptophyta</taxon>
        <taxon>Embryophyta</taxon>
        <taxon>Tracheophyta</taxon>
        <taxon>Spermatophyta</taxon>
        <taxon>Magnoliopsida</taxon>
        <taxon>Liliopsida</taxon>
        <taxon>Poales</taxon>
        <taxon>Poaceae</taxon>
        <taxon>PACMAD clade</taxon>
        <taxon>Panicoideae</taxon>
        <taxon>Panicodae</taxon>
        <taxon>Paniceae</taxon>
        <taxon>Melinidinae</taxon>
        <taxon>Urochloa</taxon>
    </lineage>
</organism>
<gene>
    <name evidence="2" type="ORF">URODEC1_LOCUS32878</name>
</gene>
<feature type="non-terminal residue" evidence="2">
    <location>
        <position position="216"/>
    </location>
</feature>
<keyword evidence="3" id="KW-1185">Reference proteome</keyword>
<evidence type="ECO:0008006" key="4">
    <source>
        <dbReference type="Google" id="ProtNLM"/>
    </source>
</evidence>
<dbReference type="EMBL" id="OZ075126">
    <property type="protein sequence ID" value="CAL4941094.1"/>
    <property type="molecule type" value="Genomic_DNA"/>
</dbReference>
<evidence type="ECO:0000313" key="2">
    <source>
        <dbReference type="EMBL" id="CAL4941094.1"/>
    </source>
</evidence>
<feature type="region of interest" description="Disordered" evidence="1">
    <location>
        <begin position="1"/>
        <end position="22"/>
    </location>
</feature>
<name>A0ABC8YB04_9POAL</name>
<dbReference type="Proteomes" id="UP001497457">
    <property type="component" value="Chromosome 16b"/>
</dbReference>
<evidence type="ECO:0000313" key="3">
    <source>
        <dbReference type="Proteomes" id="UP001497457"/>
    </source>
</evidence>
<accession>A0ABC8YB04</accession>
<reference evidence="2 3" key="2">
    <citation type="submission" date="2024-10" db="EMBL/GenBank/DDBJ databases">
        <authorList>
            <person name="Ryan C."/>
        </authorList>
    </citation>
    <scope>NUCLEOTIDE SEQUENCE [LARGE SCALE GENOMIC DNA]</scope>
</reference>